<dbReference type="Proteomes" id="UP001302812">
    <property type="component" value="Unassembled WGS sequence"/>
</dbReference>
<dbReference type="EMBL" id="MU853332">
    <property type="protein sequence ID" value="KAK4117402.1"/>
    <property type="molecule type" value="Genomic_DNA"/>
</dbReference>
<accession>A0AAN6TMZ9</accession>
<feature type="compositionally biased region" description="Low complexity" evidence="1">
    <location>
        <begin position="58"/>
        <end position="68"/>
    </location>
</feature>
<sequence length="459" mass="48367">MHEVDYTGPFPQEGGIQIPSRPAFPSSDTASETECEEEVRNQPDETVERSQERTKGGKPPWQQQVQLPKQKKPGPAAMVRHREPASPDLPHPALRTYSSQPEVIKPVLAVTSPPVPDHSPLTTTTETVQQSPALDSQTPSSNAIPDQDAGKYHLRLDVDNQSDIPMRPLAPSPRPAAAMPVQAKSETSGIADDNAEHGVVPAEASESAASTELSDSAAFPTAVEPPRPAHASRSTLPPERPASGSAINLDLPISSESPLASMLQQLQLTRARVRGYMGAVRAGEPTAPFRAYDGAGEPTARFHVDDGAGEPAAHVQNDSAAGPRQKQSAAGRSGNYRPAGNPGMAGSSSSDHLGPKRGRKPGRSLGQPGDPGSRRNSRSRSRSRSPARVEFKVRDEQPPRQPSPTARVAAHLPRKPSGGGGGSHGNPGGGGNGGSRPDQNNTGSGCCRCLWKLLRGWCG</sequence>
<dbReference type="AlphaFoldDB" id="A0AAN6TMZ9"/>
<reference evidence="2" key="1">
    <citation type="journal article" date="2023" name="Mol. Phylogenet. Evol.">
        <title>Genome-scale phylogeny and comparative genomics of the fungal order Sordariales.</title>
        <authorList>
            <person name="Hensen N."/>
            <person name="Bonometti L."/>
            <person name="Westerberg I."/>
            <person name="Brannstrom I.O."/>
            <person name="Guillou S."/>
            <person name="Cros-Aarteil S."/>
            <person name="Calhoun S."/>
            <person name="Haridas S."/>
            <person name="Kuo A."/>
            <person name="Mondo S."/>
            <person name="Pangilinan J."/>
            <person name="Riley R."/>
            <person name="LaButti K."/>
            <person name="Andreopoulos B."/>
            <person name="Lipzen A."/>
            <person name="Chen C."/>
            <person name="Yan M."/>
            <person name="Daum C."/>
            <person name="Ng V."/>
            <person name="Clum A."/>
            <person name="Steindorff A."/>
            <person name="Ohm R.A."/>
            <person name="Martin F."/>
            <person name="Silar P."/>
            <person name="Natvig D.O."/>
            <person name="Lalanne C."/>
            <person name="Gautier V."/>
            <person name="Ament-Velasquez S.L."/>
            <person name="Kruys A."/>
            <person name="Hutchinson M.I."/>
            <person name="Powell A.J."/>
            <person name="Barry K."/>
            <person name="Miller A.N."/>
            <person name="Grigoriev I.V."/>
            <person name="Debuchy R."/>
            <person name="Gladieux P."/>
            <person name="Hiltunen Thoren M."/>
            <person name="Johannesson H."/>
        </authorList>
    </citation>
    <scope>NUCLEOTIDE SEQUENCE</scope>
    <source>
        <strain evidence="2">CBS 508.74</strain>
    </source>
</reference>
<feature type="region of interest" description="Disordered" evidence="1">
    <location>
        <begin position="1"/>
        <end position="250"/>
    </location>
</feature>
<gene>
    <name evidence="2" type="ORF">N656DRAFT_793886</name>
</gene>
<dbReference type="GeneID" id="89941336"/>
<feature type="compositionally biased region" description="Gly residues" evidence="1">
    <location>
        <begin position="417"/>
        <end position="434"/>
    </location>
</feature>
<comment type="caution">
    <text evidence="2">The sequence shown here is derived from an EMBL/GenBank/DDBJ whole genome shotgun (WGS) entry which is preliminary data.</text>
</comment>
<evidence type="ECO:0000313" key="3">
    <source>
        <dbReference type="Proteomes" id="UP001302812"/>
    </source>
</evidence>
<protein>
    <submittedName>
        <fullName evidence="2">Uncharacterized protein</fullName>
    </submittedName>
</protein>
<proteinExistence type="predicted"/>
<feature type="compositionally biased region" description="Polar residues" evidence="1">
    <location>
        <begin position="120"/>
        <end position="144"/>
    </location>
</feature>
<dbReference type="RefSeq" id="XP_064674972.1">
    <property type="nucleotide sequence ID" value="XM_064817211.1"/>
</dbReference>
<feature type="compositionally biased region" description="Basic residues" evidence="1">
    <location>
        <begin position="375"/>
        <end position="385"/>
    </location>
</feature>
<feature type="compositionally biased region" description="Basic and acidic residues" evidence="1">
    <location>
        <begin position="387"/>
        <end position="398"/>
    </location>
</feature>
<reference evidence="2" key="2">
    <citation type="submission" date="2023-05" db="EMBL/GenBank/DDBJ databases">
        <authorList>
            <consortium name="Lawrence Berkeley National Laboratory"/>
            <person name="Steindorff A."/>
            <person name="Hensen N."/>
            <person name="Bonometti L."/>
            <person name="Westerberg I."/>
            <person name="Brannstrom I.O."/>
            <person name="Guillou S."/>
            <person name="Cros-Aarteil S."/>
            <person name="Calhoun S."/>
            <person name="Haridas S."/>
            <person name="Kuo A."/>
            <person name="Mondo S."/>
            <person name="Pangilinan J."/>
            <person name="Riley R."/>
            <person name="Labutti K."/>
            <person name="Andreopoulos B."/>
            <person name="Lipzen A."/>
            <person name="Chen C."/>
            <person name="Yanf M."/>
            <person name="Daum C."/>
            <person name="Ng V."/>
            <person name="Clum A."/>
            <person name="Ohm R."/>
            <person name="Martin F."/>
            <person name="Silar P."/>
            <person name="Natvig D."/>
            <person name="Lalanne C."/>
            <person name="Gautier V."/>
            <person name="Ament-Velasquez S.L."/>
            <person name="Kruys A."/>
            <person name="Hutchinson M.I."/>
            <person name="Powell A.J."/>
            <person name="Barry K."/>
            <person name="Miller A.N."/>
            <person name="Grigoriev I.V."/>
            <person name="Debuchy R."/>
            <person name="Gladieux P."/>
            <person name="Thoren M.H."/>
            <person name="Johannesson H."/>
        </authorList>
    </citation>
    <scope>NUCLEOTIDE SEQUENCE</scope>
    <source>
        <strain evidence="2">CBS 508.74</strain>
    </source>
</reference>
<feature type="compositionally biased region" description="Low complexity" evidence="1">
    <location>
        <begin position="202"/>
        <end position="218"/>
    </location>
</feature>
<evidence type="ECO:0000256" key="1">
    <source>
        <dbReference type="SAM" id="MobiDB-lite"/>
    </source>
</evidence>
<keyword evidence="3" id="KW-1185">Reference proteome</keyword>
<organism evidence="2 3">
    <name type="scientific">Canariomyces notabilis</name>
    <dbReference type="NCBI Taxonomy" id="2074819"/>
    <lineage>
        <taxon>Eukaryota</taxon>
        <taxon>Fungi</taxon>
        <taxon>Dikarya</taxon>
        <taxon>Ascomycota</taxon>
        <taxon>Pezizomycotina</taxon>
        <taxon>Sordariomycetes</taxon>
        <taxon>Sordariomycetidae</taxon>
        <taxon>Sordariales</taxon>
        <taxon>Chaetomiaceae</taxon>
        <taxon>Canariomyces</taxon>
    </lineage>
</organism>
<feature type="region of interest" description="Disordered" evidence="1">
    <location>
        <begin position="281"/>
        <end position="445"/>
    </location>
</feature>
<name>A0AAN6TMZ9_9PEZI</name>
<evidence type="ECO:0000313" key="2">
    <source>
        <dbReference type="EMBL" id="KAK4117402.1"/>
    </source>
</evidence>
<feature type="compositionally biased region" description="Basic and acidic residues" evidence="1">
    <location>
        <begin position="38"/>
        <end position="55"/>
    </location>
</feature>
<feature type="compositionally biased region" description="Basic and acidic residues" evidence="1">
    <location>
        <begin position="148"/>
        <end position="158"/>
    </location>
</feature>